<evidence type="ECO:0000256" key="4">
    <source>
        <dbReference type="ARBA" id="ARBA00022692"/>
    </source>
</evidence>
<feature type="transmembrane region" description="Helical" evidence="7">
    <location>
        <begin position="214"/>
        <end position="232"/>
    </location>
</feature>
<sequence>MTATTERGAHGAVPSSKVRLAEQVRVAVLFEGRQKDVTLPASSPVAAVVDALVRRLQANEDGGDDGLREPDETGMVSPGLVNLTHIDGRPLNRTQTLSQQGVVDGDLLVLEVVDSEVEFTPVIESPSSAVAVLNKARTPVVTAATARLVAGVIIAATVATTIALLMLAWSRNRSAGHDWNLIPAVSALAVGVLLIIGGALVWSRQRDAVTANALWLPGALIACPAAALMAAPGDIGTWHVAFAAVVATVLAALLWRISPAPRGAMATIVIVGTGLAVLAVIHALTGATLQNMSVAVMVLALFVLTGAPKIAARMAGIPVPPFPTVTGKDTFDNADAIAKEALVAAEHQGTPSVEALRRGAAAANTYLSALLLAVAVFFVGASFFVVDPGQGRWWLATVFVGVSATVLLLRGRAFAARGQAITVVAAAVLMVTITTVKYALAWPGPEAAYGAAAVLLGIGIAGVIAAAVVPSRVFSPVFRKIIEWCEYLLIVAVPPLAVWLLNLLSLARNI</sequence>
<evidence type="ECO:0000256" key="6">
    <source>
        <dbReference type="ARBA" id="ARBA00023136"/>
    </source>
</evidence>
<dbReference type="InterPro" id="IPR006707">
    <property type="entry name" value="T7SS_EccD"/>
</dbReference>
<accession>A0A1E3R7K4</accession>
<feature type="transmembrane region" description="Helical" evidence="7">
    <location>
        <begin position="148"/>
        <end position="169"/>
    </location>
</feature>
<evidence type="ECO:0000256" key="1">
    <source>
        <dbReference type="ARBA" id="ARBA00004651"/>
    </source>
</evidence>
<keyword evidence="4 7" id="KW-0812">Transmembrane</keyword>
<name>A0A1E3R7K4_9MYCO</name>
<evidence type="ECO:0000313" key="10">
    <source>
        <dbReference type="Proteomes" id="UP000094243"/>
    </source>
</evidence>
<keyword evidence="6 7" id="KW-0472">Membrane</keyword>
<comment type="subcellular location">
    <subcellularLocation>
        <location evidence="1">Cell membrane</location>
        <topology evidence="1">Multi-pass membrane protein</topology>
    </subcellularLocation>
</comment>
<dbReference type="Pfam" id="PF08817">
    <property type="entry name" value="YukD"/>
    <property type="match status" value="1"/>
</dbReference>
<feature type="transmembrane region" description="Helical" evidence="7">
    <location>
        <begin position="421"/>
        <end position="441"/>
    </location>
</feature>
<feature type="transmembrane region" description="Helical" evidence="7">
    <location>
        <begin position="447"/>
        <end position="469"/>
    </location>
</feature>
<evidence type="ECO:0000313" key="9">
    <source>
        <dbReference type="EMBL" id="ODQ85900.1"/>
    </source>
</evidence>
<organism evidence="9 10">
    <name type="scientific">Mycolicibacterium holsaticum</name>
    <dbReference type="NCBI Taxonomy" id="152142"/>
    <lineage>
        <taxon>Bacteria</taxon>
        <taxon>Bacillati</taxon>
        <taxon>Actinomycetota</taxon>
        <taxon>Actinomycetes</taxon>
        <taxon>Mycobacteriales</taxon>
        <taxon>Mycobacteriaceae</taxon>
        <taxon>Mycolicibacterium</taxon>
    </lineage>
</organism>
<evidence type="ECO:0000259" key="8">
    <source>
        <dbReference type="Pfam" id="PF19053"/>
    </source>
</evidence>
<dbReference type="RefSeq" id="WP_069407207.1">
    <property type="nucleotide sequence ID" value="NZ_MIGZ01000162.1"/>
</dbReference>
<dbReference type="Gene3D" id="3.10.20.90">
    <property type="entry name" value="Phosphatidylinositol 3-kinase Catalytic Subunit, Chain A, domain 1"/>
    <property type="match status" value="1"/>
</dbReference>
<comment type="caution">
    <text evidence="9">The sequence shown here is derived from an EMBL/GenBank/DDBJ whole genome shotgun (WGS) entry which is preliminary data.</text>
</comment>
<dbReference type="OrthoDB" id="4711249at2"/>
<gene>
    <name evidence="9" type="ORF">BHQ17_21965</name>
</gene>
<feature type="transmembrane region" description="Helical" evidence="7">
    <location>
        <begin position="366"/>
        <end position="386"/>
    </location>
</feature>
<evidence type="ECO:0000256" key="7">
    <source>
        <dbReference type="SAM" id="Phobius"/>
    </source>
</evidence>
<dbReference type="InterPro" id="IPR044049">
    <property type="entry name" value="EccD_transm"/>
</dbReference>
<comment type="similarity">
    <text evidence="2">Belongs to the EccD/Snm4 family.</text>
</comment>
<feature type="domain" description="EccD-like transmembrane" evidence="8">
    <location>
        <begin position="153"/>
        <end position="509"/>
    </location>
</feature>
<evidence type="ECO:0000256" key="3">
    <source>
        <dbReference type="ARBA" id="ARBA00022475"/>
    </source>
</evidence>
<keyword evidence="10" id="KW-1185">Reference proteome</keyword>
<dbReference type="Pfam" id="PF19053">
    <property type="entry name" value="EccD"/>
    <property type="match status" value="1"/>
</dbReference>
<evidence type="ECO:0000256" key="5">
    <source>
        <dbReference type="ARBA" id="ARBA00022989"/>
    </source>
</evidence>
<dbReference type="Proteomes" id="UP000094243">
    <property type="component" value="Unassembled WGS sequence"/>
</dbReference>
<keyword evidence="3" id="KW-1003">Cell membrane</keyword>
<dbReference type="InterPro" id="IPR024962">
    <property type="entry name" value="YukD-like"/>
</dbReference>
<reference evidence="10" key="1">
    <citation type="submission" date="2016-09" db="EMBL/GenBank/DDBJ databases">
        <authorList>
            <person name="Greninger A.L."/>
            <person name="Jerome K.R."/>
            <person name="Mcnair B."/>
            <person name="Wallis C."/>
            <person name="Fang F."/>
        </authorList>
    </citation>
    <scope>NUCLEOTIDE SEQUENCE [LARGE SCALE GENOMIC DNA]</scope>
    <source>
        <strain evidence="10">M7</strain>
    </source>
</reference>
<dbReference type="GO" id="GO:0005886">
    <property type="term" value="C:plasma membrane"/>
    <property type="evidence" value="ECO:0007669"/>
    <property type="project" value="UniProtKB-SubCell"/>
</dbReference>
<dbReference type="NCBIfam" id="TIGR03920">
    <property type="entry name" value="T7SS_EccD"/>
    <property type="match status" value="1"/>
</dbReference>
<evidence type="ECO:0000256" key="2">
    <source>
        <dbReference type="ARBA" id="ARBA00006162"/>
    </source>
</evidence>
<feature type="transmembrane region" description="Helical" evidence="7">
    <location>
        <begin position="481"/>
        <end position="501"/>
    </location>
</feature>
<keyword evidence="5 7" id="KW-1133">Transmembrane helix</keyword>
<feature type="transmembrane region" description="Helical" evidence="7">
    <location>
        <begin position="264"/>
        <end position="283"/>
    </location>
</feature>
<feature type="transmembrane region" description="Helical" evidence="7">
    <location>
        <begin position="238"/>
        <end position="257"/>
    </location>
</feature>
<dbReference type="EMBL" id="MIGZ01000162">
    <property type="protein sequence ID" value="ODQ85900.1"/>
    <property type="molecule type" value="Genomic_DNA"/>
</dbReference>
<dbReference type="PIRSF" id="PIRSF017804">
    <property type="entry name" value="Secretion_EccD1"/>
    <property type="match status" value="1"/>
</dbReference>
<feature type="transmembrane region" description="Helical" evidence="7">
    <location>
        <begin position="392"/>
        <end position="409"/>
    </location>
</feature>
<proteinExistence type="inferred from homology"/>
<protein>
    <submittedName>
        <fullName evidence="9">Type VII secretion integral membrane protein EccD</fullName>
    </submittedName>
</protein>
<dbReference type="AlphaFoldDB" id="A0A1E3R7K4"/>
<feature type="transmembrane region" description="Helical" evidence="7">
    <location>
        <begin position="181"/>
        <end position="202"/>
    </location>
</feature>
<feature type="transmembrane region" description="Helical" evidence="7">
    <location>
        <begin position="289"/>
        <end position="307"/>
    </location>
</feature>